<dbReference type="OrthoDB" id="4463286at2759"/>
<sequence>MEPTLKKHRVRQYYPFVTRESNNIKSTEREMGALADMRFGELLLQSHNRQTVYFDSSFLQGSSFLTPLAKHGANLMKRTLNALQTKYYETKNEISCECLTKEGMKERKKERKKEKIPTENKLKFSEEHVSISMPECLQGSEIHAKASNNSSIPGDIFIINIFIYPLSTRNLVSNSSAKPHSQAGNKELP</sequence>
<gene>
    <name evidence="1" type="ORF">I7I52_06727</name>
</gene>
<accession>A0A8H8D051</accession>
<evidence type="ECO:0000313" key="2">
    <source>
        <dbReference type="Proteomes" id="UP000670092"/>
    </source>
</evidence>
<comment type="caution">
    <text evidence="1">The sequence shown here is derived from an EMBL/GenBank/DDBJ whole genome shotgun (WGS) entry which is preliminary data.</text>
</comment>
<evidence type="ECO:0000313" key="1">
    <source>
        <dbReference type="EMBL" id="KAG5296164.1"/>
    </source>
</evidence>
<dbReference type="Proteomes" id="UP000670092">
    <property type="component" value="Unassembled WGS sequence"/>
</dbReference>
<organism evidence="1 2">
    <name type="scientific">Ajellomyces capsulatus</name>
    <name type="common">Darling's disease fungus</name>
    <name type="synonym">Histoplasma capsulatum</name>
    <dbReference type="NCBI Taxonomy" id="5037"/>
    <lineage>
        <taxon>Eukaryota</taxon>
        <taxon>Fungi</taxon>
        <taxon>Dikarya</taxon>
        <taxon>Ascomycota</taxon>
        <taxon>Pezizomycotina</taxon>
        <taxon>Eurotiomycetes</taxon>
        <taxon>Eurotiomycetidae</taxon>
        <taxon>Onygenales</taxon>
        <taxon>Ajellomycetaceae</taxon>
        <taxon>Histoplasma</taxon>
    </lineage>
</organism>
<name>A0A8H8D051_AJECA</name>
<dbReference type="AlphaFoldDB" id="A0A8H8D051"/>
<proteinExistence type="predicted"/>
<dbReference type="EMBL" id="JAEVHI010000003">
    <property type="protein sequence ID" value="KAG5296164.1"/>
    <property type="molecule type" value="Genomic_DNA"/>
</dbReference>
<reference evidence="1 2" key="1">
    <citation type="submission" date="2021-01" db="EMBL/GenBank/DDBJ databases">
        <title>Chromosome-level genome assembly of a human fungal pathogen reveals clustering of transcriptionally co-regulated genes.</title>
        <authorList>
            <person name="Voorhies M."/>
            <person name="Cohen S."/>
            <person name="Shea T.P."/>
            <person name="Petrus S."/>
            <person name="Munoz J.F."/>
            <person name="Poplawski S."/>
            <person name="Goldman W.E."/>
            <person name="Michael T."/>
            <person name="Cuomo C.A."/>
            <person name="Sil A."/>
            <person name="Beyhan S."/>
        </authorList>
    </citation>
    <scope>NUCLEOTIDE SEQUENCE [LARGE SCALE GENOMIC DNA]</scope>
    <source>
        <strain evidence="1 2">G184AR</strain>
    </source>
</reference>
<protein>
    <submittedName>
        <fullName evidence="1">Uncharacterized protein</fullName>
    </submittedName>
</protein>
<dbReference type="VEuPathDB" id="FungiDB:I7I52_06727"/>